<comment type="function">
    <text evidence="1">Odorant receptor.</text>
</comment>
<sequence>MEPGNVTAAATDFVLLGLAFQPELRHFLFPLFLAVYLVTLLGNLLIVFLTRWDPALCRTPMYFLLGHLSLADVGFTTTAAPKLLGTLASGSGAISYGGCLAQMYFFITFGVLENFLLTVMAYDRYVAVCHPLRYATLISPGRCWGLVGTAWGLAHFHASLHTILMSRLPFCGSRHIHHFFCDLQQLLALACGDTSTNEIAVFAEGGLAVLVPFLFVAASYGRIVVAILRLPSAQGRRKAVSTCAAHLVAVALFYGTVIGIFFRPSSSYNPQKDIVASLLYSTITPLLNPFIYTLRNKDLHAAWRRALGQCRVSGEVLPMGRETQG</sequence>
<dbReference type="Pfam" id="PF13853">
    <property type="entry name" value="7tm_4"/>
    <property type="match status" value="1"/>
</dbReference>
<evidence type="ECO:0000256" key="13">
    <source>
        <dbReference type="RuleBase" id="RU000688"/>
    </source>
</evidence>
<keyword evidence="11 13" id="KW-0675">Receptor</keyword>
<keyword evidence="9 14" id="KW-0472">Membrane</keyword>
<dbReference type="PROSITE" id="PS00237">
    <property type="entry name" value="G_PROTEIN_RECEP_F1_1"/>
    <property type="match status" value="1"/>
</dbReference>
<dbReference type="FunFam" id="1.20.1070.10:FF:000082">
    <property type="entry name" value="Olfactory receptor 1A1"/>
    <property type="match status" value="1"/>
</dbReference>
<evidence type="ECO:0000259" key="15">
    <source>
        <dbReference type="PROSITE" id="PS50262"/>
    </source>
</evidence>
<evidence type="ECO:0000256" key="12">
    <source>
        <dbReference type="ARBA" id="ARBA00023224"/>
    </source>
</evidence>
<protein>
    <recommendedName>
        <fullName evidence="14">Olfactory receptor</fullName>
    </recommendedName>
</protein>
<dbReference type="InParanoid" id="A0A1U7SJ65"/>
<evidence type="ECO:0000256" key="5">
    <source>
        <dbReference type="ARBA" id="ARBA00022692"/>
    </source>
</evidence>
<keyword evidence="10" id="KW-1015">Disulfide bond</keyword>
<dbReference type="SUPFAM" id="SSF81321">
    <property type="entry name" value="Family A G protein-coupled receptor-like"/>
    <property type="match status" value="1"/>
</dbReference>
<evidence type="ECO:0000256" key="10">
    <source>
        <dbReference type="ARBA" id="ARBA00023157"/>
    </source>
</evidence>
<feature type="transmembrane region" description="Helical" evidence="14">
    <location>
        <begin position="143"/>
        <end position="164"/>
    </location>
</feature>
<evidence type="ECO:0000256" key="2">
    <source>
        <dbReference type="ARBA" id="ARBA00004651"/>
    </source>
</evidence>
<keyword evidence="5 13" id="KW-0812">Transmembrane</keyword>
<dbReference type="Proteomes" id="UP000189705">
    <property type="component" value="Unplaced"/>
</dbReference>
<keyword evidence="16" id="KW-1185">Reference proteome</keyword>
<dbReference type="GO" id="GO:0004930">
    <property type="term" value="F:G protein-coupled receptor activity"/>
    <property type="evidence" value="ECO:0007669"/>
    <property type="project" value="UniProtKB-KW"/>
</dbReference>
<keyword evidence="4 14" id="KW-0716">Sensory transduction</keyword>
<feature type="transmembrane region" description="Helical" evidence="14">
    <location>
        <begin position="101"/>
        <end position="122"/>
    </location>
</feature>
<evidence type="ECO:0000313" key="17">
    <source>
        <dbReference type="RefSeq" id="XP_006032805.1"/>
    </source>
</evidence>
<evidence type="ECO:0000256" key="3">
    <source>
        <dbReference type="ARBA" id="ARBA00022475"/>
    </source>
</evidence>
<dbReference type="AlphaFoldDB" id="A0A1U7SJ65"/>
<dbReference type="OrthoDB" id="9615015at2759"/>
<feature type="transmembrane region" description="Helical" evidence="14">
    <location>
        <begin position="240"/>
        <end position="262"/>
    </location>
</feature>
<evidence type="ECO:0000256" key="8">
    <source>
        <dbReference type="ARBA" id="ARBA00023040"/>
    </source>
</evidence>
<feature type="transmembrane region" description="Helical" evidence="14">
    <location>
        <begin position="207"/>
        <end position="228"/>
    </location>
</feature>
<dbReference type="PRINTS" id="PR00237">
    <property type="entry name" value="GPCRRHODOPSN"/>
</dbReference>
<feature type="domain" description="G-protein coupled receptors family 1 profile" evidence="15">
    <location>
        <begin position="42"/>
        <end position="292"/>
    </location>
</feature>
<evidence type="ECO:0000256" key="11">
    <source>
        <dbReference type="ARBA" id="ARBA00023170"/>
    </source>
</evidence>
<evidence type="ECO:0000256" key="1">
    <source>
        <dbReference type="ARBA" id="ARBA00002936"/>
    </source>
</evidence>
<dbReference type="RefSeq" id="XP_006032805.1">
    <property type="nucleotide sequence ID" value="XM_006032743.1"/>
</dbReference>
<evidence type="ECO:0000256" key="14">
    <source>
        <dbReference type="RuleBase" id="RU363047"/>
    </source>
</evidence>
<dbReference type="PRINTS" id="PR00245">
    <property type="entry name" value="OLFACTORYR"/>
</dbReference>
<dbReference type="GeneID" id="102381496"/>
<dbReference type="PANTHER" id="PTHR48001">
    <property type="entry name" value="OLFACTORY RECEPTOR"/>
    <property type="match status" value="1"/>
</dbReference>
<dbReference type="eggNOG" id="ENOG502SI5J">
    <property type="taxonomic scope" value="Eukaryota"/>
</dbReference>
<comment type="subcellular location">
    <subcellularLocation>
        <location evidence="2 14">Cell membrane</location>
        <topology evidence="2 14">Multi-pass membrane protein</topology>
    </subcellularLocation>
</comment>
<evidence type="ECO:0000256" key="6">
    <source>
        <dbReference type="ARBA" id="ARBA00022725"/>
    </source>
</evidence>
<dbReference type="CDD" id="cd15235">
    <property type="entry name" value="7tmA_OR1A-like"/>
    <property type="match status" value="1"/>
</dbReference>
<dbReference type="InterPro" id="IPR000725">
    <property type="entry name" value="Olfact_rcpt"/>
</dbReference>
<keyword evidence="8 13" id="KW-0297">G-protein coupled receptor</keyword>
<dbReference type="GO" id="GO:0004984">
    <property type="term" value="F:olfactory receptor activity"/>
    <property type="evidence" value="ECO:0007669"/>
    <property type="project" value="InterPro"/>
</dbReference>
<evidence type="ECO:0000313" key="16">
    <source>
        <dbReference type="Proteomes" id="UP000189705"/>
    </source>
</evidence>
<proteinExistence type="inferred from homology"/>
<dbReference type="InterPro" id="IPR017452">
    <property type="entry name" value="GPCR_Rhodpsn_7TM"/>
</dbReference>
<dbReference type="Gene3D" id="1.20.1070.10">
    <property type="entry name" value="Rhodopsin 7-helix transmembrane proteins"/>
    <property type="match status" value="1"/>
</dbReference>
<feature type="transmembrane region" description="Helical" evidence="14">
    <location>
        <begin position="274"/>
        <end position="294"/>
    </location>
</feature>
<name>A0A1U7SJ65_ALLSI</name>
<organism evidence="16 17">
    <name type="scientific">Alligator sinensis</name>
    <name type="common">Chinese alligator</name>
    <dbReference type="NCBI Taxonomy" id="38654"/>
    <lineage>
        <taxon>Eukaryota</taxon>
        <taxon>Metazoa</taxon>
        <taxon>Chordata</taxon>
        <taxon>Craniata</taxon>
        <taxon>Vertebrata</taxon>
        <taxon>Euteleostomi</taxon>
        <taxon>Archelosauria</taxon>
        <taxon>Archosauria</taxon>
        <taxon>Crocodylia</taxon>
        <taxon>Alligatoridae</taxon>
        <taxon>Alligatorinae</taxon>
        <taxon>Alligator</taxon>
    </lineage>
</organism>
<evidence type="ECO:0000256" key="7">
    <source>
        <dbReference type="ARBA" id="ARBA00022989"/>
    </source>
</evidence>
<evidence type="ECO:0000256" key="4">
    <source>
        <dbReference type="ARBA" id="ARBA00022606"/>
    </source>
</evidence>
<evidence type="ECO:0000256" key="9">
    <source>
        <dbReference type="ARBA" id="ARBA00023136"/>
    </source>
</evidence>
<dbReference type="PROSITE" id="PS50262">
    <property type="entry name" value="G_PROTEIN_RECEP_F1_2"/>
    <property type="match status" value="1"/>
</dbReference>
<dbReference type="GO" id="GO:0005886">
    <property type="term" value="C:plasma membrane"/>
    <property type="evidence" value="ECO:0007669"/>
    <property type="project" value="UniProtKB-SubCell"/>
</dbReference>
<keyword evidence="6 14" id="KW-0552">Olfaction</keyword>
<keyword evidence="12 13" id="KW-0807">Transducer</keyword>
<comment type="similarity">
    <text evidence="13">Belongs to the G-protein coupled receptor 1 family.</text>
</comment>
<dbReference type="InterPro" id="IPR000276">
    <property type="entry name" value="GPCR_Rhodpsn"/>
</dbReference>
<dbReference type="KEGG" id="asn:102381496"/>
<accession>A0A1U7SJ65</accession>
<keyword evidence="3 14" id="KW-1003">Cell membrane</keyword>
<feature type="transmembrane region" description="Helical" evidence="14">
    <location>
        <begin position="61"/>
        <end position="81"/>
    </location>
</feature>
<keyword evidence="7 14" id="KW-1133">Transmembrane helix</keyword>
<gene>
    <name evidence="17" type="primary">LOC102381496</name>
</gene>
<reference evidence="17" key="1">
    <citation type="submission" date="2025-08" db="UniProtKB">
        <authorList>
            <consortium name="RefSeq"/>
        </authorList>
    </citation>
    <scope>IDENTIFICATION</scope>
</reference>
<feature type="transmembrane region" description="Helical" evidence="14">
    <location>
        <begin position="27"/>
        <end position="49"/>
    </location>
</feature>